<sequence>MRKAIAAAVALLVLASAGIGSALSAEDELDNDLMQAIEDSNKSLASYIATKDQKGATTDANDLAKMFETVETFYVKKGDAADAVELAKKSRELTAQILKQVSTKNFDAATDTATTLSRTCKTCHNFYKKS</sequence>
<dbReference type="InterPro" id="IPR010980">
    <property type="entry name" value="Cyt_c/b562"/>
</dbReference>
<protein>
    <recommendedName>
        <fullName evidence="4">Cytochrome C</fullName>
    </recommendedName>
</protein>
<name>A0A8B6X3P9_9BURK</name>
<organism evidence="2 3">
    <name type="scientific">Derxia gummosa DSM 723</name>
    <dbReference type="NCBI Taxonomy" id="1121388"/>
    <lineage>
        <taxon>Bacteria</taxon>
        <taxon>Pseudomonadati</taxon>
        <taxon>Pseudomonadota</taxon>
        <taxon>Betaproteobacteria</taxon>
        <taxon>Burkholderiales</taxon>
        <taxon>Alcaligenaceae</taxon>
        <taxon>Derxia</taxon>
    </lineage>
</organism>
<evidence type="ECO:0000313" key="2">
    <source>
        <dbReference type="Proteomes" id="UP000675920"/>
    </source>
</evidence>
<dbReference type="RefSeq" id="WP_028311494.1">
    <property type="nucleotide sequence ID" value="NZ_AXWS01000013.1"/>
</dbReference>
<evidence type="ECO:0008006" key="4">
    <source>
        <dbReference type="Google" id="ProtNLM"/>
    </source>
</evidence>
<dbReference type="SUPFAM" id="SSF47175">
    <property type="entry name" value="Cytochromes"/>
    <property type="match status" value="1"/>
</dbReference>
<keyword evidence="2" id="KW-1185">Reference proteome</keyword>
<reference evidence="3" key="1">
    <citation type="submission" date="2025-08" db="UniProtKB">
        <authorList>
            <consortium name="RefSeq"/>
        </authorList>
    </citation>
    <scope>IDENTIFICATION</scope>
</reference>
<evidence type="ECO:0000313" key="3">
    <source>
        <dbReference type="RefSeq" id="WP_028311494.1"/>
    </source>
</evidence>
<proteinExistence type="predicted"/>
<dbReference type="Gene3D" id="1.20.120.10">
    <property type="entry name" value="Cytochrome c/b562"/>
    <property type="match status" value="1"/>
</dbReference>
<evidence type="ECO:0000256" key="1">
    <source>
        <dbReference type="SAM" id="SignalP"/>
    </source>
</evidence>
<dbReference type="GO" id="GO:0020037">
    <property type="term" value="F:heme binding"/>
    <property type="evidence" value="ECO:0007669"/>
    <property type="project" value="InterPro"/>
</dbReference>
<dbReference type="GO" id="GO:0005506">
    <property type="term" value="F:iron ion binding"/>
    <property type="evidence" value="ECO:0007669"/>
    <property type="project" value="InterPro"/>
</dbReference>
<dbReference type="Proteomes" id="UP000675920">
    <property type="component" value="Unplaced"/>
</dbReference>
<dbReference type="GO" id="GO:0009055">
    <property type="term" value="F:electron transfer activity"/>
    <property type="evidence" value="ECO:0007669"/>
    <property type="project" value="InterPro"/>
</dbReference>
<feature type="chain" id="PRO_5034055455" description="Cytochrome C" evidence="1">
    <location>
        <begin position="25"/>
        <end position="130"/>
    </location>
</feature>
<accession>A0A8B6X3P9</accession>
<dbReference type="OrthoDB" id="5704234at2"/>
<dbReference type="GO" id="GO:0022900">
    <property type="term" value="P:electron transport chain"/>
    <property type="evidence" value="ECO:0007669"/>
    <property type="project" value="InterPro"/>
</dbReference>
<feature type="signal peptide" evidence="1">
    <location>
        <begin position="1"/>
        <end position="24"/>
    </location>
</feature>
<keyword evidence="1" id="KW-0732">Signal</keyword>
<dbReference type="AlphaFoldDB" id="A0A8B6X3P9"/>